<keyword evidence="2 5" id="KW-0645">Protease</keyword>
<protein>
    <submittedName>
        <fullName evidence="5">Phage head maturation protease</fullName>
    </submittedName>
</protein>
<keyword evidence="1" id="KW-1188">Viral release from host cell</keyword>
<feature type="domain" description="Prohead serine protease" evidence="4">
    <location>
        <begin position="19"/>
        <end position="167"/>
    </location>
</feature>
<proteinExistence type="predicted"/>
<dbReference type="MEROPS" id="S78.001"/>
<dbReference type="InterPro" id="IPR054613">
    <property type="entry name" value="Peptidase_S78_dom"/>
</dbReference>
<accession>H0HQU8</accession>
<name>H0HQU8_9HYPH</name>
<evidence type="ECO:0000313" key="5">
    <source>
        <dbReference type="EMBL" id="EHK56912.1"/>
    </source>
</evidence>
<dbReference type="AlphaFoldDB" id="H0HQU8"/>
<sequence length="240" mass="25897">MDFGCIGTPFEVKFADEGAPAGSFEGYGAVFGNIDSHGDLIEPGAFAKSLLERKRDKGNFPPMYKMHGIMTGNRHEPIGVWEDMSEDTNGLHVKGRLIGLDTEQGKWTHAQLKEGALKGLSIGYRVAPYGARKGSGKAGEPARFIKAAVLREVSLVDDPSNALARVYSMKAAAAEESFSDEIKTIREFEDFLRDVGGYSHSAAKAIAAGGFKAKPDPRDEDGIGDHIRARLGELATLIQK</sequence>
<keyword evidence="6" id="KW-1185">Reference proteome</keyword>
<dbReference type="Proteomes" id="UP000003250">
    <property type="component" value="Unassembled WGS sequence"/>
</dbReference>
<dbReference type="Pfam" id="PF04586">
    <property type="entry name" value="Peptidase_S78"/>
    <property type="match status" value="1"/>
</dbReference>
<gene>
    <name evidence="5" type="ORF">MAXJ12_12642</name>
</gene>
<evidence type="ECO:0000259" key="4">
    <source>
        <dbReference type="Pfam" id="PF04586"/>
    </source>
</evidence>
<reference evidence="5 6" key="1">
    <citation type="journal article" date="2012" name="J. Bacteriol.">
        <title>Draft Genome Sequence of Mesorhizobium alhagi CCNWXJ12-2T, a Novel Salt-Resistant Species Isolated from the Desert of Northwestern China.</title>
        <authorList>
            <person name="Zhou M."/>
            <person name="Chen W."/>
            <person name="Chen H."/>
            <person name="Wei G."/>
        </authorList>
    </citation>
    <scope>NUCLEOTIDE SEQUENCE [LARGE SCALE GENOMIC DNA]</scope>
    <source>
        <strain evidence="5 6">CCNWXJ12-2</strain>
    </source>
</reference>
<dbReference type="GO" id="GO:0006508">
    <property type="term" value="P:proteolysis"/>
    <property type="evidence" value="ECO:0007669"/>
    <property type="project" value="UniProtKB-KW"/>
</dbReference>
<dbReference type="NCBIfam" id="TIGR01543">
    <property type="entry name" value="proheadase_HK97"/>
    <property type="match status" value="1"/>
</dbReference>
<dbReference type="PATRIC" id="fig|1107882.3.peg.2476"/>
<evidence type="ECO:0000256" key="3">
    <source>
        <dbReference type="ARBA" id="ARBA00022801"/>
    </source>
</evidence>
<keyword evidence="3" id="KW-0378">Hydrolase</keyword>
<evidence type="ECO:0000256" key="1">
    <source>
        <dbReference type="ARBA" id="ARBA00022612"/>
    </source>
</evidence>
<dbReference type="RefSeq" id="WP_008836158.1">
    <property type="nucleotide sequence ID" value="NZ_AHAM01000096.1"/>
</dbReference>
<dbReference type="EMBL" id="AHAM01000096">
    <property type="protein sequence ID" value="EHK56912.1"/>
    <property type="molecule type" value="Genomic_DNA"/>
</dbReference>
<dbReference type="InterPro" id="IPR006433">
    <property type="entry name" value="Prohead_protease"/>
</dbReference>
<dbReference type="GO" id="GO:0008233">
    <property type="term" value="F:peptidase activity"/>
    <property type="evidence" value="ECO:0007669"/>
    <property type="project" value="UniProtKB-KW"/>
</dbReference>
<evidence type="ECO:0000313" key="6">
    <source>
        <dbReference type="Proteomes" id="UP000003250"/>
    </source>
</evidence>
<organism evidence="5 6">
    <name type="scientific">Mesorhizobium alhagi CCNWXJ12-2</name>
    <dbReference type="NCBI Taxonomy" id="1107882"/>
    <lineage>
        <taxon>Bacteria</taxon>
        <taxon>Pseudomonadati</taxon>
        <taxon>Pseudomonadota</taxon>
        <taxon>Alphaproteobacteria</taxon>
        <taxon>Hyphomicrobiales</taxon>
        <taxon>Phyllobacteriaceae</taxon>
        <taxon>Allomesorhizobium</taxon>
    </lineage>
</organism>
<dbReference type="OrthoDB" id="9804926at2"/>
<evidence type="ECO:0000256" key="2">
    <source>
        <dbReference type="ARBA" id="ARBA00022670"/>
    </source>
</evidence>